<dbReference type="Proteomes" id="UP001151760">
    <property type="component" value="Unassembled WGS sequence"/>
</dbReference>
<protein>
    <submittedName>
        <fullName evidence="1">Uncharacterized protein</fullName>
    </submittedName>
</protein>
<evidence type="ECO:0000313" key="2">
    <source>
        <dbReference type="Proteomes" id="UP001151760"/>
    </source>
</evidence>
<reference evidence="1" key="2">
    <citation type="submission" date="2022-01" db="EMBL/GenBank/DDBJ databases">
        <authorList>
            <person name="Yamashiro T."/>
            <person name="Shiraishi A."/>
            <person name="Satake H."/>
            <person name="Nakayama K."/>
        </authorList>
    </citation>
    <scope>NUCLEOTIDE SEQUENCE</scope>
</reference>
<name>A0ABQ5I0F9_9ASTR</name>
<reference evidence="1" key="1">
    <citation type="journal article" date="2022" name="Int. J. Mol. Sci.">
        <title>Draft Genome of Tanacetum Coccineum: Genomic Comparison of Closely Related Tanacetum-Family Plants.</title>
        <authorList>
            <person name="Yamashiro T."/>
            <person name="Shiraishi A."/>
            <person name="Nakayama K."/>
            <person name="Satake H."/>
        </authorList>
    </citation>
    <scope>NUCLEOTIDE SEQUENCE</scope>
</reference>
<evidence type="ECO:0000313" key="1">
    <source>
        <dbReference type="EMBL" id="GJT93580.1"/>
    </source>
</evidence>
<comment type="caution">
    <text evidence="1">The sequence shown here is derived from an EMBL/GenBank/DDBJ whole genome shotgun (WGS) entry which is preliminary data.</text>
</comment>
<gene>
    <name evidence="1" type="ORF">Tco_1082425</name>
</gene>
<keyword evidence="2" id="KW-1185">Reference proteome</keyword>
<dbReference type="EMBL" id="BQNB010020216">
    <property type="protein sequence ID" value="GJT93580.1"/>
    <property type="molecule type" value="Genomic_DNA"/>
</dbReference>
<sequence length="274" mass="30166">MLTAVMKTSPCLSWQWSNQLAKNYLLRLTVFIDVEFLSSKPPVNSLILEDSGQAAQKFLLLNLATLAEVDEWVSSEEIVVIVVASSVLNGGGAIARNASAMCLRVGPAKTRVLFPESDPVLVLLYRLQSSGFCFTFRIVESDVEEDSMDHFLSDVPLQVEKRVQLSNHEFGIDHNWILIVNATPTTVTTLSQKSLRKLIFVSHSKQDHHLVLRETDSFESSSSSTTRAGLDGLTGVVVMGFFGGARLLQLNACTFLRMNETANQTSMDVVIAAK</sequence>
<accession>A0ABQ5I0F9</accession>
<proteinExistence type="predicted"/>
<organism evidence="1 2">
    <name type="scientific">Tanacetum coccineum</name>
    <dbReference type="NCBI Taxonomy" id="301880"/>
    <lineage>
        <taxon>Eukaryota</taxon>
        <taxon>Viridiplantae</taxon>
        <taxon>Streptophyta</taxon>
        <taxon>Embryophyta</taxon>
        <taxon>Tracheophyta</taxon>
        <taxon>Spermatophyta</taxon>
        <taxon>Magnoliopsida</taxon>
        <taxon>eudicotyledons</taxon>
        <taxon>Gunneridae</taxon>
        <taxon>Pentapetalae</taxon>
        <taxon>asterids</taxon>
        <taxon>campanulids</taxon>
        <taxon>Asterales</taxon>
        <taxon>Asteraceae</taxon>
        <taxon>Asteroideae</taxon>
        <taxon>Anthemideae</taxon>
        <taxon>Anthemidinae</taxon>
        <taxon>Tanacetum</taxon>
    </lineage>
</organism>